<dbReference type="GO" id="GO:0009384">
    <property type="term" value="F:N-acylmannosamine kinase activity"/>
    <property type="evidence" value="ECO:0007669"/>
    <property type="project" value="UniProtKB-EC"/>
</dbReference>
<dbReference type="InterPro" id="IPR036390">
    <property type="entry name" value="WH_DNA-bd_sf"/>
</dbReference>
<name>A0A645DDA8_9ZZZZ</name>
<dbReference type="CDD" id="cd23763">
    <property type="entry name" value="ASKHA_ATPase_ROK"/>
    <property type="match status" value="1"/>
</dbReference>
<accession>A0A645DDA8</accession>
<dbReference type="InterPro" id="IPR000600">
    <property type="entry name" value="ROK"/>
</dbReference>
<keyword evidence="1" id="KW-0418">Kinase</keyword>
<comment type="caution">
    <text evidence="1">The sequence shown here is derived from an EMBL/GenBank/DDBJ whole genome shotgun (WGS) entry which is preliminary data.</text>
</comment>
<dbReference type="EC" id="2.7.1.60" evidence="1"/>
<dbReference type="Gene3D" id="3.30.420.40">
    <property type="match status" value="2"/>
</dbReference>
<keyword evidence="1" id="KW-0808">Transferase</keyword>
<organism evidence="1">
    <name type="scientific">bioreactor metagenome</name>
    <dbReference type="NCBI Taxonomy" id="1076179"/>
    <lineage>
        <taxon>unclassified sequences</taxon>
        <taxon>metagenomes</taxon>
        <taxon>ecological metagenomes</taxon>
    </lineage>
</organism>
<dbReference type="SUPFAM" id="SSF53067">
    <property type="entry name" value="Actin-like ATPase domain"/>
    <property type="match status" value="1"/>
</dbReference>
<dbReference type="InterPro" id="IPR036388">
    <property type="entry name" value="WH-like_DNA-bd_sf"/>
</dbReference>
<dbReference type="PANTHER" id="PTHR18964">
    <property type="entry name" value="ROK (REPRESSOR, ORF, KINASE) FAMILY"/>
    <property type="match status" value="1"/>
</dbReference>
<dbReference type="PANTHER" id="PTHR18964:SF149">
    <property type="entry name" value="BIFUNCTIONAL UDP-N-ACETYLGLUCOSAMINE 2-EPIMERASE_N-ACETYLMANNOSAMINE KINASE"/>
    <property type="match status" value="1"/>
</dbReference>
<evidence type="ECO:0000313" key="1">
    <source>
        <dbReference type="EMBL" id="MPM87028.1"/>
    </source>
</evidence>
<protein>
    <submittedName>
        <fullName evidence="1">N-acetylmannosamine kinase</fullName>
        <ecNumber evidence="1">2.7.1.60</ecNumber>
    </submittedName>
</protein>
<proteinExistence type="predicted"/>
<dbReference type="SUPFAM" id="SSF46785">
    <property type="entry name" value="Winged helix' DNA-binding domain"/>
    <property type="match status" value="1"/>
</dbReference>
<sequence length="365" mass="39791">MPFVAANLKYMNRQLVYQLLKQRGEISRAEISRHTGISAPTVMKIVDYFEQINCVQEVGAGESSMGRKPQLLRFNPDVGYAVGIDFSGVELKIGIVDFGGKIRYLAATPVVPDISLITGDSFVEMIASAITASGLTRERFHGICIGLPGVVNKKFRTIELAPLVGVIDKIGYDSILENLSGRLGLPILVENDANLSALGEFSVSGYSDGEDLLFIRPGKGLGAGIILNGHLRHGKDFFAGELGYMVFDADYHIGKSQGGCLETELCLDEIRSSDTAPRDLTDRLAQKLAMAIVNICMPLDIQNAVLARFPNEEFYDFLLKAINLRLQQYVGQDIRCRAPSCPEPGILGAAGQVIYRAVDEMLKAD</sequence>
<dbReference type="Pfam" id="PF00480">
    <property type="entry name" value="ROK"/>
    <property type="match status" value="1"/>
</dbReference>
<dbReference type="Gene3D" id="1.10.10.10">
    <property type="entry name" value="Winged helix-like DNA-binding domain superfamily/Winged helix DNA-binding domain"/>
    <property type="match status" value="1"/>
</dbReference>
<dbReference type="EMBL" id="VSSQ01034941">
    <property type="protein sequence ID" value="MPM87028.1"/>
    <property type="molecule type" value="Genomic_DNA"/>
</dbReference>
<dbReference type="InterPro" id="IPR043129">
    <property type="entry name" value="ATPase_NBD"/>
</dbReference>
<reference evidence="1" key="1">
    <citation type="submission" date="2019-08" db="EMBL/GenBank/DDBJ databases">
        <authorList>
            <person name="Kucharzyk K."/>
            <person name="Murdoch R.W."/>
            <person name="Higgins S."/>
            <person name="Loffler F."/>
        </authorList>
    </citation>
    <scope>NUCLEOTIDE SEQUENCE</scope>
</reference>
<gene>
    <name evidence="1" type="primary">nanK_7</name>
    <name evidence="1" type="ORF">SDC9_134121</name>
</gene>
<dbReference type="AlphaFoldDB" id="A0A645DDA8"/>